<dbReference type="EMBL" id="CP108057">
    <property type="protein sequence ID" value="WUO47140.1"/>
    <property type="molecule type" value="Genomic_DNA"/>
</dbReference>
<reference evidence="1" key="1">
    <citation type="submission" date="2022-10" db="EMBL/GenBank/DDBJ databases">
        <title>The complete genomes of actinobacterial strains from the NBC collection.</title>
        <authorList>
            <person name="Joergensen T.S."/>
            <person name="Alvarez Arevalo M."/>
            <person name="Sterndorff E.B."/>
            <person name="Faurdal D."/>
            <person name="Vuksanovic O."/>
            <person name="Mourched A.-S."/>
            <person name="Charusanti P."/>
            <person name="Shaw S."/>
            <person name="Blin K."/>
            <person name="Weber T."/>
        </authorList>
    </citation>
    <scope>NUCLEOTIDE SEQUENCE</scope>
    <source>
        <strain evidence="1">NBC_00283</strain>
    </source>
</reference>
<protein>
    <submittedName>
        <fullName evidence="1">Uncharacterized protein</fullName>
    </submittedName>
</protein>
<dbReference type="RefSeq" id="WP_328776021.1">
    <property type="nucleotide sequence ID" value="NZ_CP108057.1"/>
</dbReference>
<proteinExistence type="predicted"/>
<name>A0ABZ1RK07_9ACTN</name>
<dbReference type="Proteomes" id="UP001432075">
    <property type="component" value="Chromosome"/>
</dbReference>
<accession>A0ABZ1RK07</accession>
<evidence type="ECO:0000313" key="2">
    <source>
        <dbReference type="Proteomes" id="UP001432075"/>
    </source>
</evidence>
<sequence>MRARHFSPPPAAAAISSCDCLKKEGFVFVPTEYGAPREGESIPRKEAERE</sequence>
<keyword evidence="2" id="KW-1185">Reference proteome</keyword>
<dbReference type="PROSITE" id="PS51257">
    <property type="entry name" value="PROKAR_LIPOPROTEIN"/>
    <property type="match status" value="1"/>
</dbReference>
<organism evidence="1 2">
    <name type="scientific">Streptomyces goshikiensis</name>
    <dbReference type="NCBI Taxonomy" id="1942"/>
    <lineage>
        <taxon>Bacteria</taxon>
        <taxon>Bacillati</taxon>
        <taxon>Actinomycetota</taxon>
        <taxon>Actinomycetes</taxon>
        <taxon>Kitasatosporales</taxon>
        <taxon>Streptomycetaceae</taxon>
        <taxon>Streptomyces</taxon>
    </lineage>
</organism>
<evidence type="ECO:0000313" key="1">
    <source>
        <dbReference type="EMBL" id="WUO47140.1"/>
    </source>
</evidence>
<gene>
    <name evidence="1" type="ORF">OHU17_15485</name>
</gene>